<dbReference type="InterPro" id="IPR000253">
    <property type="entry name" value="FHA_dom"/>
</dbReference>
<feature type="compositionally biased region" description="Basic and acidic residues" evidence="1">
    <location>
        <begin position="198"/>
        <end position="207"/>
    </location>
</feature>
<evidence type="ECO:0000256" key="1">
    <source>
        <dbReference type="SAM" id="MobiDB-lite"/>
    </source>
</evidence>
<proteinExistence type="predicted"/>
<dbReference type="AlphaFoldDB" id="A0A0D2ACS8"/>
<reference evidence="3 4" key="1">
    <citation type="submission" date="2015-01" db="EMBL/GenBank/DDBJ databases">
        <title>The Genome Sequence of Exophiala mesophila CBS40295.</title>
        <authorList>
            <consortium name="The Broad Institute Genomics Platform"/>
            <person name="Cuomo C."/>
            <person name="de Hoog S."/>
            <person name="Gorbushina A."/>
            <person name="Stielow B."/>
            <person name="Teixiera M."/>
            <person name="Abouelleil A."/>
            <person name="Chapman S.B."/>
            <person name="Priest M."/>
            <person name="Young S.K."/>
            <person name="Wortman J."/>
            <person name="Nusbaum C."/>
            <person name="Birren B."/>
        </authorList>
    </citation>
    <scope>NUCLEOTIDE SEQUENCE [LARGE SCALE GENOMIC DNA]</scope>
    <source>
        <strain evidence="3 4">CBS 40295</strain>
    </source>
</reference>
<name>A0A0D2ACS8_EXOME</name>
<dbReference type="SUPFAM" id="SSF49879">
    <property type="entry name" value="SMAD/FHA domain"/>
    <property type="match status" value="1"/>
</dbReference>
<evidence type="ECO:0000259" key="2">
    <source>
        <dbReference type="PROSITE" id="PS50006"/>
    </source>
</evidence>
<feature type="compositionally biased region" description="Basic residues" evidence="1">
    <location>
        <begin position="38"/>
        <end position="59"/>
    </location>
</feature>
<dbReference type="RefSeq" id="XP_016228332.1">
    <property type="nucleotide sequence ID" value="XM_016364683.1"/>
</dbReference>
<dbReference type="CDD" id="cd22676">
    <property type="entry name" value="FHA_SNIP1_DDL-like"/>
    <property type="match status" value="1"/>
</dbReference>
<dbReference type="SMART" id="SM00240">
    <property type="entry name" value="FHA"/>
    <property type="match status" value="1"/>
</dbReference>
<accession>A0A0D2ACS8</accession>
<evidence type="ECO:0000313" key="3">
    <source>
        <dbReference type="EMBL" id="KIV96758.1"/>
    </source>
</evidence>
<dbReference type="PANTHER" id="PTHR23308">
    <property type="entry name" value="NUCLEAR INHIBITOR OF PROTEIN PHOSPHATASE-1"/>
    <property type="match status" value="1"/>
</dbReference>
<dbReference type="OrthoDB" id="444265at2759"/>
<protein>
    <recommendedName>
        <fullName evidence="2">FHA domain-containing protein</fullName>
    </recommendedName>
</protein>
<gene>
    <name evidence="3" type="ORF">PV10_00579</name>
</gene>
<feature type="compositionally biased region" description="Basic and acidic residues" evidence="1">
    <location>
        <begin position="1"/>
        <end position="10"/>
    </location>
</feature>
<dbReference type="PROSITE" id="PS50006">
    <property type="entry name" value="FHA_DOMAIN"/>
    <property type="match status" value="1"/>
</dbReference>
<dbReference type="GeneID" id="27318424"/>
<dbReference type="EMBL" id="KN847520">
    <property type="protein sequence ID" value="KIV96758.1"/>
    <property type="molecule type" value="Genomic_DNA"/>
</dbReference>
<dbReference type="STRING" id="212818.A0A0D2ACS8"/>
<feature type="domain" description="FHA" evidence="2">
    <location>
        <begin position="274"/>
        <end position="337"/>
    </location>
</feature>
<dbReference type="VEuPathDB" id="FungiDB:PV10_00579"/>
<feature type="compositionally biased region" description="Basic residues" evidence="1">
    <location>
        <begin position="132"/>
        <end position="151"/>
    </location>
</feature>
<dbReference type="OMA" id="WQKSCWL"/>
<dbReference type="Gene3D" id="2.60.200.20">
    <property type="match status" value="1"/>
</dbReference>
<dbReference type="InterPro" id="IPR050923">
    <property type="entry name" value="Cell_Proc_Reg/RNA_Proc"/>
</dbReference>
<sequence length="375" mass="43395">MSDSRSRSPSRDSPPSRRRGRSPDDATSSRRWRVDRPSKRKRDRSPSRSRSRSRSPPRPARRERDRKRDGSRGNERDRPRKHWSRSADRHLTTKTRRSRSRGSPPYRDDRRRERLRDTDRDRESDDYEERRHRSSRRHHHHHHHRRRRSRSNSHTPPPHHSTDPSSPARKVEKFQRSQGPLPSQKDAFKDTSTPSRTKPGEGGDTPKQKANFKPSGLLAAAANSVKTRGGQAVVLKYHEPSNARKPPASQTWRMYVFKEGDIVDTIDLFEQSCWLFGRDESVVDHVLQHPSCSKQHAVVQFRFVDKTNEFGDRIGAVKPYLIDLESGNGTKLNHDAIPNGRYVELRDADVITFGFSEREYVVQLPPAQRSGQSAA</sequence>
<organism evidence="3 4">
    <name type="scientific">Exophiala mesophila</name>
    <name type="common">Black yeast-like fungus</name>
    <dbReference type="NCBI Taxonomy" id="212818"/>
    <lineage>
        <taxon>Eukaryota</taxon>
        <taxon>Fungi</taxon>
        <taxon>Dikarya</taxon>
        <taxon>Ascomycota</taxon>
        <taxon>Pezizomycotina</taxon>
        <taxon>Eurotiomycetes</taxon>
        <taxon>Chaetothyriomycetidae</taxon>
        <taxon>Chaetothyriales</taxon>
        <taxon>Herpotrichiellaceae</taxon>
        <taxon>Exophiala</taxon>
    </lineage>
</organism>
<dbReference type="Pfam" id="PF00498">
    <property type="entry name" value="FHA"/>
    <property type="match status" value="1"/>
</dbReference>
<evidence type="ECO:0000313" key="4">
    <source>
        <dbReference type="Proteomes" id="UP000054302"/>
    </source>
</evidence>
<dbReference type="Proteomes" id="UP000054302">
    <property type="component" value="Unassembled WGS sequence"/>
</dbReference>
<dbReference type="HOGENOM" id="CLU_022457_0_1_1"/>
<feature type="compositionally biased region" description="Basic and acidic residues" evidence="1">
    <location>
        <begin position="106"/>
        <end position="131"/>
    </location>
</feature>
<dbReference type="InterPro" id="IPR008984">
    <property type="entry name" value="SMAD_FHA_dom_sf"/>
</dbReference>
<feature type="compositionally biased region" description="Basic and acidic residues" evidence="1">
    <location>
        <begin position="21"/>
        <end position="37"/>
    </location>
</feature>
<feature type="region of interest" description="Disordered" evidence="1">
    <location>
        <begin position="1"/>
        <end position="211"/>
    </location>
</feature>
<keyword evidence="4" id="KW-1185">Reference proteome</keyword>
<feature type="compositionally biased region" description="Basic and acidic residues" evidence="1">
    <location>
        <begin position="60"/>
        <end position="78"/>
    </location>
</feature>